<name>A0A4Y2RJW0_ARAVE</name>
<keyword evidence="4" id="KW-1185">Reference proteome</keyword>
<organism evidence="2 4">
    <name type="scientific">Araneus ventricosus</name>
    <name type="common">Orbweaver spider</name>
    <name type="synonym">Epeira ventricosa</name>
    <dbReference type="NCBI Taxonomy" id="182803"/>
    <lineage>
        <taxon>Eukaryota</taxon>
        <taxon>Metazoa</taxon>
        <taxon>Ecdysozoa</taxon>
        <taxon>Arthropoda</taxon>
        <taxon>Chelicerata</taxon>
        <taxon>Arachnida</taxon>
        <taxon>Araneae</taxon>
        <taxon>Araneomorphae</taxon>
        <taxon>Entelegynae</taxon>
        <taxon>Araneoidea</taxon>
        <taxon>Araneidae</taxon>
        <taxon>Araneus</taxon>
    </lineage>
</organism>
<evidence type="ECO:0000313" key="4">
    <source>
        <dbReference type="Proteomes" id="UP000499080"/>
    </source>
</evidence>
<sequence length="100" mass="11416">MVWYRTSPHVSVPEAITATEPVDMGLWSSTRVPKLFSLAYPLISLFVFVYPLLSHPPHLPTIRLCKEVFISNIKGLVKLKSQRTRINDICRTYSSIPTIM</sequence>
<dbReference type="EMBL" id="BGPR01017417">
    <property type="protein sequence ID" value="GBN76092.1"/>
    <property type="molecule type" value="Genomic_DNA"/>
</dbReference>
<dbReference type="Proteomes" id="UP000499080">
    <property type="component" value="Unassembled WGS sequence"/>
</dbReference>
<evidence type="ECO:0000313" key="2">
    <source>
        <dbReference type="EMBL" id="GBN76092.1"/>
    </source>
</evidence>
<evidence type="ECO:0000256" key="1">
    <source>
        <dbReference type="SAM" id="Phobius"/>
    </source>
</evidence>
<feature type="transmembrane region" description="Helical" evidence="1">
    <location>
        <begin position="35"/>
        <end position="53"/>
    </location>
</feature>
<accession>A0A4Y2RJW0</accession>
<comment type="caution">
    <text evidence="2">The sequence shown here is derived from an EMBL/GenBank/DDBJ whole genome shotgun (WGS) entry which is preliminary data.</text>
</comment>
<dbReference type="AlphaFoldDB" id="A0A4Y2RJW0"/>
<evidence type="ECO:0000313" key="3">
    <source>
        <dbReference type="EMBL" id="GBN76096.1"/>
    </source>
</evidence>
<reference evidence="2 4" key="1">
    <citation type="journal article" date="2019" name="Sci. Rep.">
        <title>Orb-weaving spider Araneus ventricosus genome elucidates the spidroin gene catalogue.</title>
        <authorList>
            <person name="Kono N."/>
            <person name="Nakamura H."/>
            <person name="Ohtoshi R."/>
            <person name="Moran D.A.P."/>
            <person name="Shinohara A."/>
            <person name="Yoshida Y."/>
            <person name="Fujiwara M."/>
            <person name="Mori M."/>
            <person name="Tomita M."/>
            <person name="Arakawa K."/>
        </authorList>
    </citation>
    <scope>NUCLEOTIDE SEQUENCE [LARGE SCALE GENOMIC DNA]</scope>
</reference>
<dbReference type="EMBL" id="BGPR01017418">
    <property type="protein sequence ID" value="GBN76096.1"/>
    <property type="molecule type" value="Genomic_DNA"/>
</dbReference>
<keyword evidence="1" id="KW-1133">Transmembrane helix</keyword>
<keyword evidence="1" id="KW-0812">Transmembrane</keyword>
<keyword evidence="1" id="KW-0472">Membrane</keyword>
<proteinExistence type="predicted"/>
<gene>
    <name evidence="2" type="ORF">AVEN_260792_1</name>
    <name evidence="3" type="ORF">AVEN_86651_1</name>
</gene>
<protein>
    <submittedName>
        <fullName evidence="2">Uncharacterized protein</fullName>
    </submittedName>
</protein>